<dbReference type="HOGENOM" id="CLU_2544894_0_0_1"/>
<sequence length="83" mass="9434">MLRDAISHILQIKKAEETIYFQLNTYDQKAQDASQVQKAPKILNNFNQVLPILPSIYFVRTFSQISSNGGSLTQEAQRIGHNL</sequence>
<evidence type="ECO:0000313" key="2">
    <source>
        <dbReference type="Proteomes" id="UP000000305"/>
    </source>
</evidence>
<dbReference type="AlphaFoldDB" id="E9GT59"/>
<dbReference type="InParanoid" id="E9GT59"/>
<reference evidence="1 2" key="1">
    <citation type="journal article" date="2011" name="Science">
        <title>The ecoresponsive genome of Daphnia pulex.</title>
        <authorList>
            <person name="Colbourne J.K."/>
            <person name="Pfrender M.E."/>
            <person name="Gilbert D."/>
            <person name="Thomas W.K."/>
            <person name="Tucker A."/>
            <person name="Oakley T.H."/>
            <person name="Tokishita S."/>
            <person name="Aerts A."/>
            <person name="Arnold G.J."/>
            <person name="Basu M.K."/>
            <person name="Bauer D.J."/>
            <person name="Caceres C.E."/>
            <person name="Carmel L."/>
            <person name="Casola C."/>
            <person name="Choi J.H."/>
            <person name="Detter J.C."/>
            <person name="Dong Q."/>
            <person name="Dusheyko S."/>
            <person name="Eads B.D."/>
            <person name="Frohlich T."/>
            <person name="Geiler-Samerotte K.A."/>
            <person name="Gerlach D."/>
            <person name="Hatcher P."/>
            <person name="Jogdeo S."/>
            <person name="Krijgsveld J."/>
            <person name="Kriventseva E.V."/>
            <person name="Kultz D."/>
            <person name="Laforsch C."/>
            <person name="Lindquist E."/>
            <person name="Lopez J."/>
            <person name="Manak J.R."/>
            <person name="Muller J."/>
            <person name="Pangilinan J."/>
            <person name="Patwardhan R.P."/>
            <person name="Pitluck S."/>
            <person name="Pritham E.J."/>
            <person name="Rechtsteiner A."/>
            <person name="Rho M."/>
            <person name="Rogozin I.B."/>
            <person name="Sakarya O."/>
            <person name="Salamov A."/>
            <person name="Schaack S."/>
            <person name="Shapiro H."/>
            <person name="Shiga Y."/>
            <person name="Skalitzky C."/>
            <person name="Smith Z."/>
            <person name="Souvorov A."/>
            <person name="Sung W."/>
            <person name="Tang Z."/>
            <person name="Tsuchiya D."/>
            <person name="Tu H."/>
            <person name="Vos H."/>
            <person name="Wang M."/>
            <person name="Wolf Y.I."/>
            <person name="Yamagata H."/>
            <person name="Yamada T."/>
            <person name="Ye Y."/>
            <person name="Shaw J.R."/>
            <person name="Andrews J."/>
            <person name="Crease T.J."/>
            <person name="Tang H."/>
            <person name="Lucas S.M."/>
            <person name="Robertson H.M."/>
            <person name="Bork P."/>
            <person name="Koonin E.V."/>
            <person name="Zdobnov E.M."/>
            <person name="Grigoriev I.V."/>
            <person name="Lynch M."/>
            <person name="Boore J.L."/>
        </authorList>
    </citation>
    <scope>NUCLEOTIDE SEQUENCE [LARGE SCALE GENOMIC DNA]</scope>
</reference>
<keyword evidence="2" id="KW-1185">Reference proteome</keyword>
<gene>
    <name evidence="1" type="ORF">DAPPUDRAFT_305854</name>
</gene>
<accession>E9GT59</accession>
<protein>
    <submittedName>
        <fullName evidence="1">Uncharacterized protein</fullName>
    </submittedName>
</protein>
<dbReference type="Proteomes" id="UP000000305">
    <property type="component" value="Unassembled WGS sequence"/>
</dbReference>
<name>E9GT59_DAPPU</name>
<evidence type="ECO:0000313" key="1">
    <source>
        <dbReference type="EMBL" id="EFX77328.1"/>
    </source>
</evidence>
<proteinExistence type="predicted"/>
<dbReference type="KEGG" id="dpx:DAPPUDRAFT_305854"/>
<organism evidence="1 2">
    <name type="scientific">Daphnia pulex</name>
    <name type="common">Water flea</name>
    <dbReference type="NCBI Taxonomy" id="6669"/>
    <lineage>
        <taxon>Eukaryota</taxon>
        <taxon>Metazoa</taxon>
        <taxon>Ecdysozoa</taxon>
        <taxon>Arthropoda</taxon>
        <taxon>Crustacea</taxon>
        <taxon>Branchiopoda</taxon>
        <taxon>Diplostraca</taxon>
        <taxon>Cladocera</taxon>
        <taxon>Anomopoda</taxon>
        <taxon>Daphniidae</taxon>
        <taxon>Daphnia</taxon>
    </lineage>
</organism>
<dbReference type="EMBL" id="GL732563">
    <property type="protein sequence ID" value="EFX77328.1"/>
    <property type="molecule type" value="Genomic_DNA"/>
</dbReference>